<dbReference type="Proteomes" id="UP000015103">
    <property type="component" value="Unassembled WGS sequence"/>
</dbReference>
<evidence type="ECO:0000313" key="5">
    <source>
        <dbReference type="EnsemblMetazoa" id="RPRC001084-PA"/>
    </source>
</evidence>
<organism evidence="5 6">
    <name type="scientific">Rhodnius prolixus</name>
    <name type="common">Triatomid bug</name>
    <dbReference type="NCBI Taxonomy" id="13249"/>
    <lineage>
        <taxon>Eukaryota</taxon>
        <taxon>Metazoa</taxon>
        <taxon>Ecdysozoa</taxon>
        <taxon>Arthropoda</taxon>
        <taxon>Hexapoda</taxon>
        <taxon>Insecta</taxon>
        <taxon>Pterygota</taxon>
        <taxon>Neoptera</taxon>
        <taxon>Paraneoptera</taxon>
        <taxon>Hemiptera</taxon>
        <taxon>Heteroptera</taxon>
        <taxon>Panheteroptera</taxon>
        <taxon>Cimicomorpha</taxon>
        <taxon>Reduviidae</taxon>
        <taxon>Triatominae</taxon>
        <taxon>Rhodnius</taxon>
    </lineage>
</organism>
<dbReference type="AlphaFoldDB" id="T1HAM9"/>
<dbReference type="PANTHER" id="PTHR22940">
    <property type="entry name" value="TIMEOUT/TIMELESS-2"/>
    <property type="match status" value="1"/>
</dbReference>
<dbReference type="GO" id="GO:0009649">
    <property type="term" value="P:entrainment of circadian clock"/>
    <property type="evidence" value="ECO:0007669"/>
    <property type="project" value="TreeGrafter"/>
</dbReference>
<dbReference type="OMA" id="MEHYYEM"/>
<dbReference type="eggNOG" id="KOG1974">
    <property type="taxonomic scope" value="Eukaryota"/>
</dbReference>
<dbReference type="GO" id="GO:0043111">
    <property type="term" value="P:replication fork arrest"/>
    <property type="evidence" value="ECO:0007669"/>
    <property type="project" value="TreeGrafter"/>
</dbReference>
<evidence type="ECO:0000256" key="3">
    <source>
        <dbReference type="ARBA" id="ARBA00023306"/>
    </source>
</evidence>
<dbReference type="HOGENOM" id="CLU_003493_0_0_1"/>
<keyword evidence="6" id="KW-1185">Reference proteome</keyword>
<keyword evidence="3" id="KW-0131">Cell cycle</keyword>
<dbReference type="InParanoid" id="T1HAM9"/>
<dbReference type="InterPro" id="IPR044998">
    <property type="entry name" value="Timeless"/>
</dbReference>
<evidence type="ECO:0000313" key="6">
    <source>
        <dbReference type="Proteomes" id="UP000015103"/>
    </source>
</evidence>
<dbReference type="InterPro" id="IPR006906">
    <property type="entry name" value="Timeless_N"/>
</dbReference>
<name>T1HAM9_RHOPR</name>
<protein>
    <submittedName>
        <fullName evidence="5">TIMELESS domain-containing protein</fullName>
    </submittedName>
</protein>
<dbReference type="Pfam" id="PF04821">
    <property type="entry name" value="TIMELESS"/>
    <property type="match status" value="1"/>
</dbReference>
<dbReference type="EnsemblMetazoa" id="RPRC001084-RA">
    <property type="protein sequence ID" value="RPRC001084-PA"/>
    <property type="gene ID" value="RPRC001084"/>
</dbReference>
<dbReference type="PANTHER" id="PTHR22940:SF4">
    <property type="entry name" value="PROTEIN TIMELESS HOMOLOG"/>
    <property type="match status" value="1"/>
</dbReference>
<sequence length="702" mass="81465">MASKNALLLLSIKCGFFMGGGNRRTEKEEPLMKETICNAMTTLSGLLSAELAATCNALGYFDGEKYHLEPHCKETIKDLIRYLRRDEASYDIRRYLGNAKLLQTDLLPIAQCHHNDKELFDLVLRLVVNLTNPALLLYNEVVPDDKNEHNIYLEIVSHLQNYKEAFCNQKLWVPITQRLGSLLNKNFLDRDEDDNRTIERILILVRNVLHVPTNAVNEWRPDNDASVHDQVIWAFHQSGLLDLLLYIASSTNESNFSLHLLEIICLLVREQPPSLLAKTASQRSVEEKNRDDEELLKIRQSESLAKQQKVKKFLGTRHSNFGGTYVMKNMKSTSERELIYHKPIRDESDITLLDKDKKKTKVPKNRQALKYSLVERRSALSIRLILKQLCVEILNAAYNPLMKFVKELLVRGKSQDNDESYYFSAIKFFMEFNRNYKFQVKLVSETMSVETFHFVQKYLENWFEMMATDKKRIPLWSSRMHIALNAYKELLQNLAAMDSNADAGVRESSKVIKSNIFYVIEYRELLLTLTNTYEKTKYSRQYLKDLIETLHIFLKLLSALTKHRKLVVQKQVKRKKSKTKNKKSKSRLPGDINIEDSWRDLSERLSTLLVSPVEVDVIPFDAASDMTMDEQKEEAVKKINTFLKTNKLEEAVAMLRASREVWPENDTFGSSTISPEEELSWFKEVFLADLQIELVLSEVKEP</sequence>
<accession>T1HAM9</accession>
<evidence type="ECO:0000256" key="1">
    <source>
        <dbReference type="ARBA" id="ARBA00004123"/>
    </source>
</evidence>
<dbReference type="GO" id="GO:0000076">
    <property type="term" value="P:DNA replication checkpoint signaling"/>
    <property type="evidence" value="ECO:0007669"/>
    <property type="project" value="TreeGrafter"/>
</dbReference>
<comment type="subcellular location">
    <subcellularLocation>
        <location evidence="1">Nucleus</location>
    </subcellularLocation>
</comment>
<dbReference type="GO" id="GO:0003677">
    <property type="term" value="F:DNA binding"/>
    <property type="evidence" value="ECO:0007669"/>
    <property type="project" value="TreeGrafter"/>
</dbReference>
<dbReference type="EMBL" id="ACPB03015720">
    <property type="status" value="NOT_ANNOTATED_CDS"/>
    <property type="molecule type" value="Genomic_DNA"/>
</dbReference>
<evidence type="ECO:0000259" key="4">
    <source>
        <dbReference type="Pfam" id="PF04821"/>
    </source>
</evidence>
<keyword evidence="2" id="KW-0539">Nucleus</keyword>
<dbReference type="GO" id="GO:0031298">
    <property type="term" value="C:replication fork protection complex"/>
    <property type="evidence" value="ECO:0007669"/>
    <property type="project" value="TreeGrafter"/>
</dbReference>
<reference evidence="5" key="1">
    <citation type="submission" date="2015-05" db="UniProtKB">
        <authorList>
            <consortium name="EnsemblMetazoa"/>
        </authorList>
    </citation>
    <scope>IDENTIFICATION</scope>
</reference>
<dbReference type="GO" id="GO:0006281">
    <property type="term" value="P:DNA repair"/>
    <property type="evidence" value="ECO:0007669"/>
    <property type="project" value="TreeGrafter"/>
</dbReference>
<dbReference type="VEuPathDB" id="VectorBase:RPRC001084"/>
<feature type="domain" description="Timeless N-terminal" evidence="4">
    <location>
        <begin position="65"/>
        <end position="327"/>
    </location>
</feature>
<dbReference type="STRING" id="13249.T1HAM9"/>
<proteinExistence type="predicted"/>
<evidence type="ECO:0000256" key="2">
    <source>
        <dbReference type="ARBA" id="ARBA00023242"/>
    </source>
</evidence>